<evidence type="ECO:0000256" key="1">
    <source>
        <dbReference type="ARBA" id="ARBA00004141"/>
    </source>
</evidence>
<evidence type="ECO:0000313" key="10">
    <source>
        <dbReference type="Proteomes" id="UP001578633"/>
    </source>
</evidence>
<protein>
    <recommendedName>
        <fullName evidence="8">Rhodopsin domain-containing protein</fullName>
    </recommendedName>
</protein>
<keyword evidence="2 7" id="KW-0812">Transmembrane</keyword>
<dbReference type="InterPro" id="IPR049326">
    <property type="entry name" value="Rhodopsin_dom_fungi"/>
</dbReference>
<evidence type="ECO:0000256" key="4">
    <source>
        <dbReference type="ARBA" id="ARBA00023136"/>
    </source>
</evidence>
<organism evidence="9 10">
    <name type="scientific">Alternaria dauci</name>
    <dbReference type="NCBI Taxonomy" id="48095"/>
    <lineage>
        <taxon>Eukaryota</taxon>
        <taxon>Fungi</taxon>
        <taxon>Dikarya</taxon>
        <taxon>Ascomycota</taxon>
        <taxon>Pezizomycotina</taxon>
        <taxon>Dothideomycetes</taxon>
        <taxon>Pleosporomycetidae</taxon>
        <taxon>Pleosporales</taxon>
        <taxon>Pleosporineae</taxon>
        <taxon>Pleosporaceae</taxon>
        <taxon>Alternaria</taxon>
        <taxon>Alternaria sect. Porri</taxon>
    </lineage>
</organism>
<keyword evidence="3 7" id="KW-1133">Transmembrane helix</keyword>
<dbReference type="InterPro" id="IPR052337">
    <property type="entry name" value="SAT4-like"/>
</dbReference>
<dbReference type="Proteomes" id="UP001578633">
    <property type="component" value="Chromosome 7"/>
</dbReference>
<comment type="caution">
    <text evidence="9">The sequence shown here is derived from an EMBL/GenBank/DDBJ whole genome shotgun (WGS) entry which is preliminary data.</text>
</comment>
<evidence type="ECO:0000313" key="9">
    <source>
        <dbReference type="EMBL" id="KAL1794317.1"/>
    </source>
</evidence>
<feature type="region of interest" description="Disordered" evidence="6">
    <location>
        <begin position="330"/>
        <end position="368"/>
    </location>
</feature>
<gene>
    <name evidence="9" type="ORF">ACET3X_007738</name>
</gene>
<comment type="subcellular location">
    <subcellularLocation>
        <location evidence="1">Membrane</location>
        <topology evidence="1">Multi-pass membrane protein</topology>
    </subcellularLocation>
</comment>
<reference evidence="9 10" key="1">
    <citation type="submission" date="2024-09" db="EMBL/GenBank/DDBJ databases">
        <title>T2T genomes of carrot and Alternaria dauci and their utility for understanding host-pathogen interaction during carrot leaf blight disease.</title>
        <authorList>
            <person name="Liu W."/>
            <person name="Xu S."/>
            <person name="Ou C."/>
            <person name="Liu X."/>
            <person name="Zhuang F."/>
            <person name="Deng X.W."/>
        </authorList>
    </citation>
    <scope>NUCLEOTIDE SEQUENCE [LARGE SCALE GENOMIC DNA]</scope>
    <source>
        <strain evidence="9 10">A2016</strain>
    </source>
</reference>
<evidence type="ECO:0000256" key="2">
    <source>
        <dbReference type="ARBA" id="ARBA00022692"/>
    </source>
</evidence>
<name>A0ABR3UCS4_9PLEO</name>
<feature type="transmembrane region" description="Helical" evidence="7">
    <location>
        <begin position="192"/>
        <end position="216"/>
    </location>
</feature>
<evidence type="ECO:0000256" key="7">
    <source>
        <dbReference type="SAM" id="Phobius"/>
    </source>
</evidence>
<comment type="similarity">
    <text evidence="5">Belongs to the SAT4 family.</text>
</comment>
<feature type="compositionally biased region" description="Polar residues" evidence="6">
    <location>
        <begin position="330"/>
        <end position="358"/>
    </location>
</feature>
<proteinExistence type="inferred from homology"/>
<feature type="domain" description="Rhodopsin" evidence="8">
    <location>
        <begin position="53"/>
        <end position="292"/>
    </location>
</feature>
<dbReference type="EMBL" id="JBHGVX010000007">
    <property type="protein sequence ID" value="KAL1794317.1"/>
    <property type="molecule type" value="Genomic_DNA"/>
</dbReference>
<feature type="transmembrane region" description="Helical" evidence="7">
    <location>
        <begin position="33"/>
        <end position="53"/>
    </location>
</feature>
<evidence type="ECO:0000259" key="8">
    <source>
        <dbReference type="Pfam" id="PF20684"/>
    </source>
</evidence>
<dbReference type="PANTHER" id="PTHR33048">
    <property type="entry name" value="PTH11-LIKE INTEGRAL MEMBRANE PROTEIN (AFU_ORTHOLOGUE AFUA_5G11245)"/>
    <property type="match status" value="1"/>
</dbReference>
<feature type="transmembrane region" description="Helical" evidence="7">
    <location>
        <begin position="228"/>
        <end position="250"/>
    </location>
</feature>
<dbReference type="RefSeq" id="XP_069304901.1">
    <property type="nucleotide sequence ID" value="XM_069453917.1"/>
</dbReference>
<evidence type="ECO:0000256" key="6">
    <source>
        <dbReference type="SAM" id="MobiDB-lite"/>
    </source>
</evidence>
<feature type="transmembrane region" description="Helical" evidence="7">
    <location>
        <begin position="152"/>
        <end position="172"/>
    </location>
</feature>
<keyword evidence="4 7" id="KW-0472">Membrane</keyword>
<sequence length="368" mass="40953">MSNQPIPGAEPLFFGNIEIDITEFDFSNLSSRLGTVTITCTVSIILVVLTVALRIYSRARYVKHIFLDDVLIIFAAVLTVALAGMAIAATRYGIGQHVWLLSIATLFDTLKICIRYLIICQILYSFAITLTKIAIISQYLRFIQERAFRTKMYVISIIIVGHFITAILVTVFQCRPVRGVWDFTVEPTCLDFVTYLYASSAVNVATDLLLLVLPLSHLWKLNLPKKQRFILCVLLAGGASACIVGIARIAYLHQLHGLDLTYESVICLVLTVGECTLGITFISIAALRPMARQFFPKAMRNSPSSSAQARAWPVRLHDIQPARTVISSTTCAARSPPSYTFSQDMEQYPSESKQNLSESYEMRSGESC</sequence>
<feature type="transmembrane region" description="Helical" evidence="7">
    <location>
        <begin position="262"/>
        <end position="287"/>
    </location>
</feature>
<feature type="transmembrane region" description="Helical" evidence="7">
    <location>
        <begin position="114"/>
        <end position="140"/>
    </location>
</feature>
<dbReference type="GeneID" id="96088060"/>
<evidence type="ECO:0000256" key="5">
    <source>
        <dbReference type="ARBA" id="ARBA00038359"/>
    </source>
</evidence>
<evidence type="ECO:0000256" key="3">
    <source>
        <dbReference type="ARBA" id="ARBA00022989"/>
    </source>
</evidence>
<dbReference type="Pfam" id="PF20684">
    <property type="entry name" value="Fung_rhodopsin"/>
    <property type="match status" value="1"/>
</dbReference>
<keyword evidence="10" id="KW-1185">Reference proteome</keyword>
<accession>A0ABR3UCS4</accession>
<feature type="transmembrane region" description="Helical" evidence="7">
    <location>
        <begin position="65"/>
        <end position="94"/>
    </location>
</feature>
<dbReference type="PANTHER" id="PTHR33048:SF131">
    <property type="entry name" value="INTEGRAL MEMBRANE PROTEIN"/>
    <property type="match status" value="1"/>
</dbReference>